<proteinExistence type="inferred from homology"/>
<dbReference type="InterPro" id="IPR058240">
    <property type="entry name" value="rSAM_sf"/>
</dbReference>
<dbReference type="SFLD" id="SFLDF00288">
    <property type="entry name" value="HemN-like__clustered_with_nucl"/>
    <property type="match status" value="1"/>
</dbReference>
<dbReference type="Pfam" id="PF06969">
    <property type="entry name" value="HemN_C"/>
    <property type="match status" value="1"/>
</dbReference>
<keyword evidence="6 10" id="KW-0479">Metal-binding</keyword>
<dbReference type="Proteomes" id="UP001499910">
    <property type="component" value="Unassembled WGS sequence"/>
</dbReference>
<dbReference type="SUPFAM" id="SSF102114">
    <property type="entry name" value="Radical SAM enzymes"/>
    <property type="match status" value="1"/>
</dbReference>
<dbReference type="PROSITE" id="PS51918">
    <property type="entry name" value="RADICAL_SAM"/>
    <property type="match status" value="1"/>
</dbReference>
<evidence type="ECO:0000256" key="5">
    <source>
        <dbReference type="ARBA" id="ARBA00022691"/>
    </source>
</evidence>
<evidence type="ECO:0000256" key="10">
    <source>
        <dbReference type="RuleBase" id="RU364116"/>
    </source>
</evidence>
<name>A0ABP9LH92_9RHOB</name>
<keyword evidence="5 10" id="KW-0949">S-adenosyl-L-methionine</keyword>
<gene>
    <name evidence="12" type="primary">hemW</name>
    <name evidence="12" type="ORF">GCM10023209_25030</name>
</gene>
<dbReference type="PANTHER" id="PTHR13932">
    <property type="entry name" value="COPROPORPHYRINIGEN III OXIDASE"/>
    <property type="match status" value="1"/>
</dbReference>
<dbReference type="NCBIfam" id="TIGR00539">
    <property type="entry name" value="hemN_rel"/>
    <property type="match status" value="1"/>
</dbReference>
<dbReference type="InterPro" id="IPR007197">
    <property type="entry name" value="rSAM"/>
</dbReference>
<dbReference type="InterPro" id="IPR010723">
    <property type="entry name" value="HemN_C"/>
</dbReference>
<dbReference type="SFLD" id="SFLDG01065">
    <property type="entry name" value="anaerobic_coproporphyrinogen-I"/>
    <property type="match status" value="1"/>
</dbReference>
<evidence type="ECO:0000313" key="13">
    <source>
        <dbReference type="Proteomes" id="UP001499910"/>
    </source>
</evidence>
<dbReference type="CDD" id="cd01335">
    <property type="entry name" value="Radical_SAM"/>
    <property type="match status" value="1"/>
</dbReference>
<reference evidence="13" key="1">
    <citation type="journal article" date="2019" name="Int. J. Syst. Evol. Microbiol.">
        <title>The Global Catalogue of Microorganisms (GCM) 10K type strain sequencing project: providing services to taxonomists for standard genome sequencing and annotation.</title>
        <authorList>
            <consortium name="The Broad Institute Genomics Platform"/>
            <consortium name="The Broad Institute Genome Sequencing Center for Infectious Disease"/>
            <person name="Wu L."/>
            <person name="Ma J."/>
        </authorList>
    </citation>
    <scope>NUCLEOTIDE SEQUENCE [LARGE SCALE GENOMIC DNA]</scope>
    <source>
        <strain evidence="13">JCM 18015</strain>
    </source>
</reference>
<evidence type="ECO:0000256" key="3">
    <source>
        <dbReference type="ARBA" id="ARBA00017228"/>
    </source>
</evidence>
<keyword evidence="8 10" id="KW-0411">Iron-sulfur</keyword>
<evidence type="ECO:0000256" key="6">
    <source>
        <dbReference type="ARBA" id="ARBA00022723"/>
    </source>
</evidence>
<dbReference type="RefSeq" id="WP_259548572.1">
    <property type="nucleotide sequence ID" value="NZ_BAABHW010000003.1"/>
</dbReference>
<evidence type="ECO:0000256" key="2">
    <source>
        <dbReference type="ARBA" id="ARBA00006100"/>
    </source>
</evidence>
<keyword evidence="7 10" id="KW-0408">Iron</keyword>
<comment type="cofactor">
    <cofactor evidence="1">
        <name>[4Fe-4S] cluster</name>
        <dbReference type="ChEBI" id="CHEBI:49883"/>
    </cofactor>
</comment>
<protein>
    <recommendedName>
        <fullName evidence="3 10">Heme chaperone HemW</fullName>
    </recommendedName>
</protein>
<evidence type="ECO:0000259" key="11">
    <source>
        <dbReference type="PROSITE" id="PS51918"/>
    </source>
</evidence>
<comment type="similarity">
    <text evidence="2">Belongs to the anaerobic coproporphyrinogen-III oxidase family. HemW subfamily.</text>
</comment>
<dbReference type="InterPro" id="IPR034505">
    <property type="entry name" value="Coproporphyrinogen-III_oxidase"/>
</dbReference>
<dbReference type="SFLD" id="SFLDS00029">
    <property type="entry name" value="Radical_SAM"/>
    <property type="match status" value="1"/>
</dbReference>
<keyword evidence="9 10" id="KW-0143">Chaperone</keyword>
<comment type="function">
    <text evidence="10">Probably acts as a heme chaperone, transferring heme to an unknown acceptor. Binds one molecule of heme per monomer, possibly covalently. Binds 1 [4Fe-4S] cluster. The cluster is coordinated with 3 cysteines and an exchangeable S-adenosyl-L-methionine.</text>
</comment>
<evidence type="ECO:0000256" key="7">
    <source>
        <dbReference type="ARBA" id="ARBA00023004"/>
    </source>
</evidence>
<evidence type="ECO:0000256" key="8">
    <source>
        <dbReference type="ARBA" id="ARBA00023014"/>
    </source>
</evidence>
<accession>A0ABP9LH92</accession>
<keyword evidence="10" id="KW-0004">4Fe-4S</keyword>
<keyword evidence="10" id="KW-0963">Cytoplasm</keyword>
<evidence type="ECO:0000256" key="1">
    <source>
        <dbReference type="ARBA" id="ARBA00001966"/>
    </source>
</evidence>
<evidence type="ECO:0000313" key="12">
    <source>
        <dbReference type="EMBL" id="GAA5076218.1"/>
    </source>
</evidence>
<evidence type="ECO:0000256" key="4">
    <source>
        <dbReference type="ARBA" id="ARBA00022617"/>
    </source>
</evidence>
<comment type="caution">
    <text evidence="12">The sequence shown here is derived from an EMBL/GenBank/DDBJ whole genome shotgun (WGS) entry which is preliminary data.</text>
</comment>
<dbReference type="Gene3D" id="3.20.20.70">
    <property type="entry name" value="Aldolase class I"/>
    <property type="match status" value="1"/>
</dbReference>
<dbReference type="PANTHER" id="PTHR13932:SF5">
    <property type="entry name" value="RADICAL S-ADENOSYL METHIONINE DOMAIN-CONTAINING PROTEIN 1, MITOCHONDRIAL"/>
    <property type="match status" value="1"/>
</dbReference>
<organism evidence="12 13">
    <name type="scientific">[Roseibacterium] beibuensis</name>
    <dbReference type="NCBI Taxonomy" id="1193142"/>
    <lineage>
        <taxon>Bacteria</taxon>
        <taxon>Pseudomonadati</taxon>
        <taxon>Pseudomonadota</taxon>
        <taxon>Alphaproteobacteria</taxon>
        <taxon>Rhodobacterales</taxon>
        <taxon>Roseobacteraceae</taxon>
        <taxon>Roseicyclus</taxon>
    </lineage>
</organism>
<evidence type="ECO:0000256" key="9">
    <source>
        <dbReference type="ARBA" id="ARBA00023186"/>
    </source>
</evidence>
<dbReference type="InterPro" id="IPR006638">
    <property type="entry name" value="Elp3/MiaA/NifB-like_rSAM"/>
</dbReference>
<keyword evidence="4 10" id="KW-0349">Heme</keyword>
<dbReference type="InterPro" id="IPR004559">
    <property type="entry name" value="HemW-like"/>
</dbReference>
<dbReference type="Pfam" id="PF04055">
    <property type="entry name" value="Radical_SAM"/>
    <property type="match status" value="1"/>
</dbReference>
<sequence length="386" mass="42687">MSRPDWEEGGFGLYIHWPFCQAKCPYCDFNSHVVAQIDQDRWKRAYLSEVERLATELPGRTLQSVFFGGGTPSLMAPETVAAVVDAIRKAWPVANDIEITLEANPTSVEAGRFRGYRDAGVNRVSMGIQALNDDDLRRLGRLHSVAEARTAFDIARHVFDRVSFDLIYARQHQTVGDWRAELTEALSMAADHLSLYQLTIEPGTAFGDRFAKGGLKGLPDDDLGADMYALTQDLCDKAGLPAYEVSNHAGDMAQSRHNLIYWRAGDWGGIGPGAHGRHTIGDQRFATETALSPMEWLLHVEKQGSGESARTGVSPEDQGTEYLMMGLRLAEGIDLARYQRMTGDALDTTHLKPLIEDGFLEIIGSRLRTTDAGRPLLNAILRDLIV</sequence>
<dbReference type="InterPro" id="IPR013785">
    <property type="entry name" value="Aldolase_TIM"/>
</dbReference>
<feature type="domain" description="Radical SAM core" evidence="11">
    <location>
        <begin position="5"/>
        <end position="241"/>
    </location>
</feature>
<dbReference type="SFLD" id="SFLDF00562">
    <property type="entry name" value="HemN-like__clustered_with_heat"/>
    <property type="match status" value="1"/>
</dbReference>
<comment type="subcellular location">
    <subcellularLocation>
        <location evidence="10">Cytoplasm</location>
    </subcellularLocation>
</comment>
<keyword evidence="13" id="KW-1185">Reference proteome</keyword>
<dbReference type="SMART" id="SM00729">
    <property type="entry name" value="Elp3"/>
    <property type="match status" value="1"/>
</dbReference>
<dbReference type="EMBL" id="BAABHW010000003">
    <property type="protein sequence ID" value="GAA5076218.1"/>
    <property type="molecule type" value="Genomic_DNA"/>
</dbReference>